<dbReference type="SMART" id="SM00454">
    <property type="entry name" value="SAM"/>
    <property type="match status" value="1"/>
</dbReference>
<keyword evidence="4" id="KW-1185">Reference proteome</keyword>
<dbReference type="OrthoDB" id="2437677at2759"/>
<dbReference type="InterPro" id="IPR013761">
    <property type="entry name" value="SAM/pointed_sf"/>
</dbReference>
<accession>A0A9N9CF55</accession>
<name>A0A9N9CF55_9GLOM</name>
<dbReference type="Gene3D" id="1.10.150.50">
    <property type="entry name" value="Transcription Factor, Ets-1"/>
    <property type="match status" value="1"/>
</dbReference>
<comment type="caution">
    <text evidence="3">The sequence shown here is derived from an EMBL/GenBank/DDBJ whole genome shotgun (WGS) entry which is preliminary data.</text>
</comment>
<sequence length="469" mass="53526">MGKKSQRTNKPKTVASTGGKDVQPPNADASKKGKNVRPPDIGTFEKGQTSEETPLLREQSTVSMEDVETTEVAMPSAEEIKKWSPQQVLEFLEKKKDELFLNDKHIKIIEDQEVAGQDFLLLTEEKLMQDGLKRGPATRISQFVKEIKGEEQGTKRKYDESEDLSKIVKTAVREEFARRMPDVLSVSNLSEQKINKIMDDMELKIIGLSEEDFPSLNPVQYPGFQWDSEKDEDQQMQNVVKYFEKALKLPRNVHVRDVHAQVKGQRYLRRANVTLTGGTDIALGPSMTPCASIETKKSQADFKEGQAIGELFIADKRHVLNTISVLTDCNDHWIIFFFAKPEFLKGEQCLVKCVTGRGIALAVIRRFVLEEAKKILSWKGDIDTTANLPALPVCLENITKFLEHTYEAHEDRMTDMIGDMSENELFNMRVRKRLTLLRDWCDLDQQPDVDQLIRQFSDDYENPPPLMFA</sequence>
<feature type="domain" description="SAM" evidence="2">
    <location>
        <begin position="80"/>
        <end position="150"/>
    </location>
</feature>
<reference evidence="3" key="1">
    <citation type="submission" date="2021-06" db="EMBL/GenBank/DDBJ databases">
        <authorList>
            <person name="Kallberg Y."/>
            <person name="Tangrot J."/>
            <person name="Rosling A."/>
        </authorList>
    </citation>
    <scope>NUCLEOTIDE SEQUENCE</scope>
    <source>
        <strain evidence="3">FL130A</strain>
    </source>
</reference>
<dbReference type="EMBL" id="CAJVPS010003947">
    <property type="protein sequence ID" value="CAG8596691.1"/>
    <property type="molecule type" value="Genomic_DNA"/>
</dbReference>
<feature type="compositionally biased region" description="Basic residues" evidence="1">
    <location>
        <begin position="1"/>
        <end position="10"/>
    </location>
</feature>
<organism evidence="3 4">
    <name type="scientific">Ambispora leptoticha</name>
    <dbReference type="NCBI Taxonomy" id="144679"/>
    <lineage>
        <taxon>Eukaryota</taxon>
        <taxon>Fungi</taxon>
        <taxon>Fungi incertae sedis</taxon>
        <taxon>Mucoromycota</taxon>
        <taxon>Glomeromycotina</taxon>
        <taxon>Glomeromycetes</taxon>
        <taxon>Archaeosporales</taxon>
        <taxon>Ambisporaceae</taxon>
        <taxon>Ambispora</taxon>
    </lineage>
</organism>
<dbReference type="AlphaFoldDB" id="A0A9N9CF55"/>
<feature type="compositionally biased region" description="Polar residues" evidence="1">
    <location>
        <begin position="46"/>
        <end position="63"/>
    </location>
</feature>
<evidence type="ECO:0000313" key="4">
    <source>
        <dbReference type="Proteomes" id="UP000789508"/>
    </source>
</evidence>
<evidence type="ECO:0000259" key="2">
    <source>
        <dbReference type="SMART" id="SM00454"/>
    </source>
</evidence>
<protein>
    <submittedName>
        <fullName evidence="3">8134_t:CDS:1</fullName>
    </submittedName>
</protein>
<dbReference type="Proteomes" id="UP000789508">
    <property type="component" value="Unassembled WGS sequence"/>
</dbReference>
<gene>
    <name evidence="3" type="ORF">ALEPTO_LOCUS7951</name>
</gene>
<proteinExistence type="predicted"/>
<evidence type="ECO:0000313" key="3">
    <source>
        <dbReference type="EMBL" id="CAG8596691.1"/>
    </source>
</evidence>
<evidence type="ECO:0000256" key="1">
    <source>
        <dbReference type="SAM" id="MobiDB-lite"/>
    </source>
</evidence>
<dbReference type="InterPro" id="IPR001660">
    <property type="entry name" value="SAM"/>
</dbReference>
<dbReference type="SUPFAM" id="SSF47769">
    <property type="entry name" value="SAM/Pointed domain"/>
    <property type="match status" value="1"/>
</dbReference>
<feature type="region of interest" description="Disordered" evidence="1">
    <location>
        <begin position="1"/>
        <end position="66"/>
    </location>
</feature>